<proteinExistence type="predicted"/>
<evidence type="ECO:0000313" key="3">
    <source>
        <dbReference type="Proteomes" id="UP000184036"/>
    </source>
</evidence>
<name>A0A1M5G313_9FLAO</name>
<keyword evidence="1" id="KW-0732">Signal</keyword>
<dbReference type="RefSeq" id="WP_072989289.1">
    <property type="nucleotide sequence ID" value="NZ_FQWE01000003.1"/>
</dbReference>
<reference evidence="3" key="1">
    <citation type="submission" date="2016-11" db="EMBL/GenBank/DDBJ databases">
        <authorList>
            <person name="Varghese N."/>
            <person name="Submissions S."/>
        </authorList>
    </citation>
    <scope>NUCLEOTIDE SEQUENCE [LARGE SCALE GENOMIC DNA]</scope>
    <source>
        <strain evidence="3">DSM 19741</strain>
    </source>
</reference>
<feature type="signal peptide" evidence="1">
    <location>
        <begin position="1"/>
        <end position="21"/>
    </location>
</feature>
<feature type="chain" id="PRO_5009910309" evidence="1">
    <location>
        <begin position="22"/>
        <end position="137"/>
    </location>
</feature>
<dbReference type="Proteomes" id="UP000184036">
    <property type="component" value="Unassembled WGS sequence"/>
</dbReference>
<dbReference type="OrthoDB" id="1357801at2"/>
<dbReference type="EMBL" id="FQWE01000003">
    <property type="protein sequence ID" value="SHF98155.1"/>
    <property type="molecule type" value="Genomic_DNA"/>
</dbReference>
<keyword evidence="3" id="KW-1185">Reference proteome</keyword>
<dbReference type="AlphaFoldDB" id="A0A1M5G313"/>
<organism evidence="2 3">
    <name type="scientific">Flavobacterium segetis</name>
    <dbReference type="NCBI Taxonomy" id="271157"/>
    <lineage>
        <taxon>Bacteria</taxon>
        <taxon>Pseudomonadati</taxon>
        <taxon>Bacteroidota</taxon>
        <taxon>Flavobacteriia</taxon>
        <taxon>Flavobacteriales</taxon>
        <taxon>Flavobacteriaceae</taxon>
        <taxon>Flavobacterium</taxon>
    </lineage>
</organism>
<sequence length="137" mass="16242">MKNIIKTLAILFLLVHSSCKAQQMVQTPNDAHKLKINEQQFLNKPLKYLLNEIKPEIKTAFGTLDFPSYFSFRFIDSEEIRRRPVENNSLGLYVYVKEPIEWDFDKRPKGKEFLWTKEDVEKYGNFTVIRIRVIGKD</sequence>
<protein>
    <submittedName>
        <fullName evidence="2">Uncharacterized protein</fullName>
    </submittedName>
</protein>
<evidence type="ECO:0000256" key="1">
    <source>
        <dbReference type="SAM" id="SignalP"/>
    </source>
</evidence>
<dbReference type="STRING" id="271157.SAMN05444396_103238"/>
<gene>
    <name evidence="2" type="ORF">SAMN05444396_103238</name>
</gene>
<accession>A0A1M5G313</accession>
<evidence type="ECO:0000313" key="2">
    <source>
        <dbReference type="EMBL" id="SHF98155.1"/>
    </source>
</evidence>